<keyword evidence="3" id="KW-1185">Reference proteome</keyword>
<evidence type="ECO:0000313" key="2">
    <source>
        <dbReference type="EMBL" id="MBB0243874.1"/>
    </source>
</evidence>
<dbReference type="EMBL" id="VKHT01000135">
    <property type="protein sequence ID" value="MBB0243874.1"/>
    <property type="molecule type" value="Genomic_DNA"/>
</dbReference>
<sequence length="86" mass="8385">MTDTTTAVNGTAPPVPPAAITLAKPTDATAPTIPLPVPPPVPGVVPETFRPTEEAASVVPAAEEEIGGSGARPVDPPGLVGSGVRG</sequence>
<evidence type="ECO:0000256" key="1">
    <source>
        <dbReference type="SAM" id="MobiDB-lite"/>
    </source>
</evidence>
<protein>
    <submittedName>
        <fullName evidence="2">Uncharacterized protein</fullName>
    </submittedName>
</protein>
<feature type="region of interest" description="Disordered" evidence="1">
    <location>
        <begin position="53"/>
        <end position="86"/>
    </location>
</feature>
<accession>A0A7W3TBN1</accession>
<proteinExistence type="predicted"/>
<dbReference type="AlphaFoldDB" id="A0A7W3TBN1"/>
<name>A0A7W3TBN1_9ACTN</name>
<reference evidence="3" key="1">
    <citation type="submission" date="2019-10" db="EMBL/GenBank/DDBJ databases">
        <title>Streptomyces sp. nov., a novel actinobacterium isolated from alkaline environment.</title>
        <authorList>
            <person name="Golinska P."/>
        </authorList>
    </citation>
    <scope>NUCLEOTIDE SEQUENCE [LARGE SCALE GENOMIC DNA]</scope>
    <source>
        <strain evidence="3">DSM 42118</strain>
    </source>
</reference>
<dbReference type="Proteomes" id="UP000538929">
    <property type="component" value="Unassembled WGS sequence"/>
</dbReference>
<evidence type="ECO:0000313" key="3">
    <source>
        <dbReference type="Proteomes" id="UP000538929"/>
    </source>
</evidence>
<comment type="caution">
    <text evidence="2">The sequence shown here is derived from an EMBL/GenBank/DDBJ whole genome shotgun (WGS) entry which is preliminary data.</text>
</comment>
<gene>
    <name evidence="2" type="ORF">FNQ90_07075</name>
</gene>
<organism evidence="2 3">
    <name type="scientific">Streptomyces alkaliphilus</name>
    <dbReference type="NCBI Taxonomy" id="1472722"/>
    <lineage>
        <taxon>Bacteria</taxon>
        <taxon>Bacillati</taxon>
        <taxon>Actinomycetota</taxon>
        <taxon>Actinomycetes</taxon>
        <taxon>Kitasatosporales</taxon>
        <taxon>Streptomycetaceae</taxon>
        <taxon>Streptomyces</taxon>
    </lineage>
</organism>
<feature type="non-terminal residue" evidence="2">
    <location>
        <position position="86"/>
    </location>
</feature>